<dbReference type="Pfam" id="PF04450">
    <property type="entry name" value="BSP"/>
    <property type="match status" value="1"/>
</dbReference>
<proteinExistence type="predicted"/>
<evidence type="ECO:0008006" key="4">
    <source>
        <dbReference type="Google" id="ProtNLM"/>
    </source>
</evidence>
<dbReference type="RefSeq" id="WP_312987218.1">
    <property type="nucleotide sequence ID" value="NZ_BAAAUI010000042.1"/>
</dbReference>
<dbReference type="EMBL" id="JACHMH010000001">
    <property type="protein sequence ID" value="MBB4676678.1"/>
    <property type="molecule type" value="Genomic_DNA"/>
</dbReference>
<accession>A0A7W7C8V1</accession>
<gene>
    <name evidence="2" type="ORF">HNR67_002796</name>
</gene>
<sequence>MSGVGRYRSWLVAAVAAVLLAGLAVVATPQARDVVDPQPQVTTLDAAGRPVPPEAPATTAEAPRAAAVSELMRRRAEAILRRDETTFLATLDPNADSAFATAQRNLFVNLAGVPLSSWRYHLEPAEALGTSGLTSYAPDAEELFAPRVELSYALGGGDAVATTRPMGYLFARYGDSWYLTSDSALEAQGRRTWRGPWDFGPCLVLTTNSGIVLGHRANQALAQRVAKELDAAVRAVSEVWGREWSQRVVVVLPETTRELQAMVGSEFAVDSIAAVALADRVDHEQQLVEGARIVFNPKTATRLSASALRVVLRHEITHVAARAATVDGAPMWLLEGFADYVGYRGSGIAPTEAAPDLTRRVRAENGQLDLPADADFRSGGQKLDVAYQSSWSLTTHIAERHGEATLVELYRRLARAGQTDTAGQDRMLREVLGVDRARLVAGWREFLRKTYG</sequence>
<dbReference type="AlphaFoldDB" id="A0A7W7C8V1"/>
<feature type="region of interest" description="Disordered" evidence="1">
    <location>
        <begin position="43"/>
        <end position="64"/>
    </location>
</feature>
<evidence type="ECO:0000256" key="1">
    <source>
        <dbReference type="SAM" id="MobiDB-lite"/>
    </source>
</evidence>
<comment type="caution">
    <text evidence="2">The sequence shown here is derived from an EMBL/GenBank/DDBJ whole genome shotgun (WGS) entry which is preliminary data.</text>
</comment>
<name>A0A7W7C8V1_9PSEU</name>
<protein>
    <recommendedName>
        <fullName evidence="4">Peptidase MA-like domain-containing protein</fullName>
    </recommendedName>
</protein>
<dbReference type="Proteomes" id="UP000533598">
    <property type="component" value="Unassembled WGS sequence"/>
</dbReference>
<reference evidence="2 3" key="1">
    <citation type="submission" date="2020-08" db="EMBL/GenBank/DDBJ databases">
        <title>Sequencing the genomes of 1000 actinobacteria strains.</title>
        <authorList>
            <person name="Klenk H.-P."/>
        </authorList>
    </citation>
    <scope>NUCLEOTIDE SEQUENCE [LARGE SCALE GENOMIC DNA]</scope>
    <source>
        <strain evidence="2 3">DSM 44230</strain>
    </source>
</reference>
<organism evidence="2 3">
    <name type="scientific">Crossiella cryophila</name>
    <dbReference type="NCBI Taxonomy" id="43355"/>
    <lineage>
        <taxon>Bacteria</taxon>
        <taxon>Bacillati</taxon>
        <taxon>Actinomycetota</taxon>
        <taxon>Actinomycetes</taxon>
        <taxon>Pseudonocardiales</taxon>
        <taxon>Pseudonocardiaceae</taxon>
        <taxon>Crossiella</taxon>
    </lineage>
</organism>
<keyword evidence="3" id="KW-1185">Reference proteome</keyword>
<evidence type="ECO:0000313" key="3">
    <source>
        <dbReference type="Proteomes" id="UP000533598"/>
    </source>
</evidence>
<dbReference type="InterPro" id="IPR007541">
    <property type="entry name" value="Uncharacterised_BSP"/>
</dbReference>
<evidence type="ECO:0000313" key="2">
    <source>
        <dbReference type="EMBL" id="MBB4676678.1"/>
    </source>
</evidence>